<sequence>APADISVPAVSPAHAAASVPAETVLHTAKSTKHVSTAPTVAALTPSSSRIRRKHIAKKRVTPIMDMADAAMIKFDSDSDSDDDP</sequence>
<name>A0A699XGE4_TANCI</name>
<gene>
    <name evidence="1" type="ORF">Tci_930696</name>
</gene>
<feature type="non-terminal residue" evidence="1">
    <location>
        <position position="1"/>
    </location>
</feature>
<reference evidence="1" key="1">
    <citation type="journal article" date="2019" name="Sci. Rep.">
        <title>Draft genome of Tanacetum cinerariifolium, the natural source of mosquito coil.</title>
        <authorList>
            <person name="Yamashiro T."/>
            <person name="Shiraishi A."/>
            <person name="Satake H."/>
            <person name="Nakayama K."/>
        </authorList>
    </citation>
    <scope>NUCLEOTIDE SEQUENCE</scope>
</reference>
<dbReference type="AlphaFoldDB" id="A0A699XGE4"/>
<evidence type="ECO:0000313" key="1">
    <source>
        <dbReference type="EMBL" id="GFD58727.1"/>
    </source>
</evidence>
<proteinExistence type="predicted"/>
<feature type="non-terminal residue" evidence="1">
    <location>
        <position position="84"/>
    </location>
</feature>
<protein>
    <submittedName>
        <fullName evidence="1">Uncharacterized protein</fullName>
    </submittedName>
</protein>
<accession>A0A699XGE4</accession>
<organism evidence="1">
    <name type="scientific">Tanacetum cinerariifolium</name>
    <name type="common">Dalmatian daisy</name>
    <name type="synonym">Chrysanthemum cinerariifolium</name>
    <dbReference type="NCBI Taxonomy" id="118510"/>
    <lineage>
        <taxon>Eukaryota</taxon>
        <taxon>Viridiplantae</taxon>
        <taxon>Streptophyta</taxon>
        <taxon>Embryophyta</taxon>
        <taxon>Tracheophyta</taxon>
        <taxon>Spermatophyta</taxon>
        <taxon>Magnoliopsida</taxon>
        <taxon>eudicotyledons</taxon>
        <taxon>Gunneridae</taxon>
        <taxon>Pentapetalae</taxon>
        <taxon>asterids</taxon>
        <taxon>campanulids</taxon>
        <taxon>Asterales</taxon>
        <taxon>Asteraceae</taxon>
        <taxon>Asteroideae</taxon>
        <taxon>Anthemideae</taxon>
        <taxon>Anthemidinae</taxon>
        <taxon>Tanacetum</taxon>
    </lineage>
</organism>
<comment type="caution">
    <text evidence="1">The sequence shown here is derived from an EMBL/GenBank/DDBJ whole genome shotgun (WGS) entry which is preliminary data.</text>
</comment>
<dbReference type="EMBL" id="BKCJ011856593">
    <property type="protein sequence ID" value="GFD58727.1"/>
    <property type="molecule type" value="Genomic_DNA"/>
</dbReference>